<proteinExistence type="predicted"/>
<dbReference type="EMBL" id="CP060828">
    <property type="protein sequence ID" value="QNP74932.1"/>
    <property type="molecule type" value="Genomic_DNA"/>
</dbReference>
<evidence type="ECO:0000313" key="2">
    <source>
        <dbReference type="EMBL" id="QNP74932.1"/>
    </source>
</evidence>
<name>A0A7H0IQ66_9ACTN</name>
<dbReference type="AlphaFoldDB" id="A0A7H0IQ66"/>
<keyword evidence="3" id="KW-1185">Reference proteome</keyword>
<organism evidence="2 3">
    <name type="scientific">Streptomyces roseirectus</name>
    <dbReference type="NCBI Taxonomy" id="2768066"/>
    <lineage>
        <taxon>Bacteria</taxon>
        <taxon>Bacillati</taxon>
        <taxon>Actinomycetota</taxon>
        <taxon>Actinomycetes</taxon>
        <taxon>Kitasatosporales</taxon>
        <taxon>Streptomycetaceae</taxon>
        <taxon>Streptomyces</taxon>
    </lineage>
</organism>
<sequence>MQDLDPTTVADRDHPAVGAADKIGVGLNIEHDRAFVAGGHVEDVAPSTPNSSPARGHHRADGDGTRASTVRVLQEKQLGRR</sequence>
<evidence type="ECO:0000256" key="1">
    <source>
        <dbReference type="SAM" id="MobiDB-lite"/>
    </source>
</evidence>
<evidence type="ECO:0000313" key="3">
    <source>
        <dbReference type="Proteomes" id="UP000516052"/>
    </source>
</evidence>
<accession>A0A7H0IQ66</accession>
<feature type="region of interest" description="Disordered" evidence="1">
    <location>
        <begin position="42"/>
        <end position="81"/>
    </location>
</feature>
<dbReference type="Proteomes" id="UP000516052">
    <property type="component" value="Chromosome"/>
</dbReference>
<protein>
    <submittedName>
        <fullName evidence="2">Uncharacterized protein</fullName>
    </submittedName>
</protein>
<reference evidence="2 3" key="1">
    <citation type="submission" date="2020-08" db="EMBL/GenBank/DDBJ databases">
        <title>A novel species.</title>
        <authorList>
            <person name="Gao J."/>
        </authorList>
    </citation>
    <scope>NUCLEOTIDE SEQUENCE [LARGE SCALE GENOMIC DNA]</scope>
    <source>
        <strain evidence="2 3">CRXT-G-22</strain>
    </source>
</reference>
<dbReference type="RefSeq" id="WP_187751855.1">
    <property type="nucleotide sequence ID" value="NZ_CP060828.1"/>
</dbReference>
<gene>
    <name evidence="2" type="ORF">IAG44_39615</name>
</gene>
<dbReference type="KEGG" id="sroi:IAG44_39615"/>